<evidence type="ECO:0000256" key="8">
    <source>
        <dbReference type="ARBA" id="ARBA00023196"/>
    </source>
</evidence>
<evidence type="ECO:0000313" key="10">
    <source>
        <dbReference type="EMBL" id="AUN32697.1"/>
    </source>
</evidence>
<evidence type="ECO:0000256" key="1">
    <source>
        <dbReference type="ARBA" id="ARBA00003456"/>
    </source>
</evidence>
<evidence type="ECO:0000256" key="3">
    <source>
        <dbReference type="ARBA" id="ARBA00007681"/>
    </source>
</evidence>
<keyword evidence="9" id="KW-0066">ATP synthesis</keyword>
<dbReference type="Proteomes" id="UP000234752">
    <property type="component" value="Chromosome eg_2"/>
</dbReference>
<dbReference type="InterPro" id="IPR035968">
    <property type="entry name" value="ATP_synth_F1_ATPase_gsu"/>
</dbReference>
<gene>
    <name evidence="10" type="ORF">C0V82_20490</name>
</gene>
<sequence>MSVAALQYRLSTLNALLGVVEALRSLTAAKQQKALSLLPALDAYAGEAAQVIALLHPEPAATEGVVTLVLGPDGGFTGGLAGRIAAAIPDGWCPLVVGTRTEAALCARRWPVGEVRAASTSVEALPALAASLADTLPASASIAVLSPQGNEIVRTDLPPLPRRTGRHDLLTQMPGPALLAAAGRQDRVAQLLRLLLANHIAEQMARLATLTGARERIRDRCASLSVQLSMARQDGISQEIADLWAGRRIIQH</sequence>
<evidence type="ECO:0000256" key="6">
    <source>
        <dbReference type="ARBA" id="ARBA00023065"/>
    </source>
</evidence>
<keyword evidence="5" id="KW-0375">Hydrogen ion transport</keyword>
<evidence type="ECO:0000313" key="11">
    <source>
        <dbReference type="Proteomes" id="UP000234752"/>
    </source>
</evidence>
<dbReference type="SUPFAM" id="SSF52943">
    <property type="entry name" value="ATP synthase (F1-ATPase), gamma subunit"/>
    <property type="match status" value="1"/>
</dbReference>
<dbReference type="OrthoDB" id="7344645at2"/>
<dbReference type="AlphaFoldDB" id="A0A2K9NHY0"/>
<evidence type="ECO:0000256" key="2">
    <source>
        <dbReference type="ARBA" id="ARBA00004170"/>
    </source>
</evidence>
<protein>
    <submittedName>
        <fullName evidence="10">Uncharacterized protein</fullName>
    </submittedName>
</protein>
<dbReference type="EMBL" id="CP025612">
    <property type="protein sequence ID" value="AUN32697.1"/>
    <property type="molecule type" value="Genomic_DNA"/>
</dbReference>
<dbReference type="KEGG" id="ncb:C0V82_20490"/>
<dbReference type="Gene3D" id="3.40.1380.10">
    <property type="match status" value="1"/>
</dbReference>
<comment type="similarity">
    <text evidence="3">Belongs to the ATPase gamma chain family.</text>
</comment>
<comment type="function">
    <text evidence="1">Produces ATP from ADP in the presence of a proton gradient across the membrane. The gamma chain is believed to be important in regulating ATPase activity and the flow of protons through the CF(0) complex.</text>
</comment>
<keyword evidence="6" id="KW-0406">Ion transport</keyword>
<dbReference type="GO" id="GO:0046933">
    <property type="term" value="F:proton-transporting ATP synthase activity, rotational mechanism"/>
    <property type="evidence" value="ECO:0007669"/>
    <property type="project" value="InterPro"/>
</dbReference>
<dbReference type="InterPro" id="IPR000131">
    <property type="entry name" value="ATP_synth_F1_gsu"/>
</dbReference>
<keyword evidence="11" id="KW-1185">Reference proteome</keyword>
<evidence type="ECO:0000256" key="4">
    <source>
        <dbReference type="ARBA" id="ARBA00022448"/>
    </source>
</evidence>
<dbReference type="RefSeq" id="WP_102114230.1">
    <property type="nucleotide sequence ID" value="NZ_BMGN01000010.1"/>
</dbReference>
<organism evidence="10 11">
    <name type="scientific">Niveispirillum cyanobacteriorum</name>
    <dbReference type="NCBI Taxonomy" id="1612173"/>
    <lineage>
        <taxon>Bacteria</taxon>
        <taxon>Pseudomonadati</taxon>
        <taxon>Pseudomonadota</taxon>
        <taxon>Alphaproteobacteria</taxon>
        <taxon>Rhodospirillales</taxon>
        <taxon>Azospirillaceae</taxon>
        <taxon>Niveispirillum</taxon>
    </lineage>
</organism>
<evidence type="ECO:0000256" key="5">
    <source>
        <dbReference type="ARBA" id="ARBA00022781"/>
    </source>
</evidence>
<keyword evidence="4" id="KW-0813">Transport</keyword>
<name>A0A2K9NHY0_9PROT</name>
<keyword evidence="7" id="KW-0472">Membrane</keyword>
<keyword evidence="8" id="KW-0139">CF(1)</keyword>
<reference evidence="10 11" key="1">
    <citation type="submission" date="2017-12" db="EMBL/GenBank/DDBJ databases">
        <title>Genomes of bacteria within cyanobacterial aggregates.</title>
        <authorList>
            <person name="Cai H."/>
        </authorList>
    </citation>
    <scope>NUCLEOTIDE SEQUENCE [LARGE SCALE GENOMIC DNA]</scope>
    <source>
        <strain evidence="10 11">TH16</strain>
    </source>
</reference>
<dbReference type="Pfam" id="PF00231">
    <property type="entry name" value="ATP-synt"/>
    <property type="match status" value="1"/>
</dbReference>
<comment type="subcellular location">
    <subcellularLocation>
        <location evidence="2">Membrane</location>
        <topology evidence="2">Peripheral membrane protein</topology>
    </subcellularLocation>
</comment>
<proteinExistence type="inferred from homology"/>
<dbReference type="GO" id="GO:0045259">
    <property type="term" value="C:proton-transporting ATP synthase complex"/>
    <property type="evidence" value="ECO:0007669"/>
    <property type="project" value="UniProtKB-KW"/>
</dbReference>
<evidence type="ECO:0000256" key="9">
    <source>
        <dbReference type="ARBA" id="ARBA00023310"/>
    </source>
</evidence>
<accession>A0A2K9NHY0</accession>
<dbReference type="Gene3D" id="1.10.287.80">
    <property type="entry name" value="ATP synthase, gamma subunit, helix hairpin domain"/>
    <property type="match status" value="1"/>
</dbReference>
<evidence type="ECO:0000256" key="7">
    <source>
        <dbReference type="ARBA" id="ARBA00023136"/>
    </source>
</evidence>